<comment type="caution">
    <text evidence="2">The sequence shown here is derived from an EMBL/GenBank/DDBJ whole genome shotgun (WGS) entry which is preliminary data.</text>
</comment>
<name>A0AAD9WB24_9HELO</name>
<protein>
    <submittedName>
        <fullName evidence="2">Uncharacterized protein</fullName>
    </submittedName>
</protein>
<evidence type="ECO:0000313" key="2">
    <source>
        <dbReference type="EMBL" id="KAK2624857.1"/>
    </source>
</evidence>
<dbReference type="Proteomes" id="UP001285354">
    <property type="component" value="Unassembled WGS sequence"/>
</dbReference>
<dbReference type="PANTHER" id="PTHR39609:SF1">
    <property type="entry name" value="RFEG"/>
    <property type="match status" value="1"/>
</dbReference>
<feature type="compositionally biased region" description="Polar residues" evidence="1">
    <location>
        <begin position="76"/>
        <end position="86"/>
    </location>
</feature>
<accession>A0AAD9WB24</accession>
<proteinExistence type="predicted"/>
<evidence type="ECO:0000256" key="1">
    <source>
        <dbReference type="SAM" id="MobiDB-lite"/>
    </source>
</evidence>
<organism evidence="2 3">
    <name type="scientific">Diplocarpon rosae</name>
    <dbReference type="NCBI Taxonomy" id="946125"/>
    <lineage>
        <taxon>Eukaryota</taxon>
        <taxon>Fungi</taxon>
        <taxon>Dikarya</taxon>
        <taxon>Ascomycota</taxon>
        <taxon>Pezizomycotina</taxon>
        <taxon>Leotiomycetes</taxon>
        <taxon>Helotiales</taxon>
        <taxon>Drepanopezizaceae</taxon>
        <taxon>Diplocarpon</taxon>
    </lineage>
</organism>
<gene>
    <name evidence="2" type="ORF">QTJ16_006050</name>
</gene>
<dbReference type="EMBL" id="JAUBYV010000009">
    <property type="protein sequence ID" value="KAK2624857.1"/>
    <property type="molecule type" value="Genomic_DNA"/>
</dbReference>
<feature type="compositionally biased region" description="Low complexity" evidence="1">
    <location>
        <begin position="141"/>
        <end position="161"/>
    </location>
</feature>
<evidence type="ECO:0000313" key="3">
    <source>
        <dbReference type="Proteomes" id="UP001285354"/>
    </source>
</evidence>
<feature type="region of interest" description="Disordered" evidence="1">
    <location>
        <begin position="117"/>
        <end position="161"/>
    </location>
</feature>
<feature type="region of interest" description="Disordered" evidence="1">
    <location>
        <begin position="185"/>
        <end position="256"/>
    </location>
</feature>
<feature type="compositionally biased region" description="Polar residues" evidence="1">
    <location>
        <begin position="196"/>
        <end position="240"/>
    </location>
</feature>
<feature type="region of interest" description="Disordered" evidence="1">
    <location>
        <begin position="68"/>
        <end position="99"/>
    </location>
</feature>
<dbReference type="PANTHER" id="PTHR39609">
    <property type="entry name" value="RFEG-RELATED"/>
    <property type="match status" value="1"/>
</dbReference>
<dbReference type="AlphaFoldDB" id="A0AAD9WB24"/>
<reference evidence="2" key="1">
    <citation type="submission" date="2023-06" db="EMBL/GenBank/DDBJ databases">
        <title>Draft genome of Marssonina rosae.</title>
        <authorList>
            <person name="Cheng Q."/>
        </authorList>
    </citation>
    <scope>NUCLEOTIDE SEQUENCE</scope>
    <source>
        <strain evidence="2">R4</strain>
    </source>
</reference>
<keyword evidence="3" id="KW-1185">Reference proteome</keyword>
<sequence length="256" mass="27728">MSGRERERDRRAAVPSARTNEYFVPKDGIDREVITADICRYLGNDALVRPGNYEAMIADLKADSDRWEAERRATASRGQPSSNGISAPNPDGTARQSNAPIVGYRDSTTHQSRQYYGPTEQVPASNPGYPAAAIPGEQGVYASGPQYQQQSYGQPAAGGYAQPSYAVQDNYYVAGADLVADQRSRVPVAQPGVNVPRSNQYAPSPTHQQSDSRSYSYSGQPGPVVTQSMQPQGYPPQSSDPYYGRGQGAYNRPPIS</sequence>